<accession>A0A9N9GVJ8</accession>
<dbReference type="Proteomes" id="UP000789831">
    <property type="component" value="Unassembled WGS sequence"/>
</dbReference>
<keyword evidence="2" id="KW-1185">Reference proteome</keyword>
<dbReference type="AlphaFoldDB" id="A0A9N9GVJ8"/>
<gene>
    <name evidence="1" type="ORF">AGERDE_LOCUS10407</name>
</gene>
<organism evidence="1 2">
    <name type="scientific">Ambispora gerdemannii</name>
    <dbReference type="NCBI Taxonomy" id="144530"/>
    <lineage>
        <taxon>Eukaryota</taxon>
        <taxon>Fungi</taxon>
        <taxon>Fungi incertae sedis</taxon>
        <taxon>Mucoromycota</taxon>
        <taxon>Glomeromycotina</taxon>
        <taxon>Glomeromycetes</taxon>
        <taxon>Archaeosporales</taxon>
        <taxon>Ambisporaceae</taxon>
        <taxon>Ambispora</taxon>
    </lineage>
</organism>
<name>A0A9N9GVJ8_9GLOM</name>
<proteinExistence type="predicted"/>
<evidence type="ECO:0000313" key="1">
    <source>
        <dbReference type="EMBL" id="CAG8628360.1"/>
    </source>
</evidence>
<sequence>MTSDSPKTIGEAKNLIEINEKDEEPTTLTLHTAGFDARFQTQINQDTVGKTTWITSSVSKAVVMIIHHVNNFFELIIFFVPVIG</sequence>
<protein>
    <submittedName>
        <fullName evidence="1">5274_t:CDS:1</fullName>
    </submittedName>
</protein>
<reference evidence="1" key="1">
    <citation type="submission" date="2021-06" db="EMBL/GenBank/DDBJ databases">
        <authorList>
            <person name="Kallberg Y."/>
            <person name="Tangrot J."/>
            <person name="Rosling A."/>
        </authorList>
    </citation>
    <scope>NUCLEOTIDE SEQUENCE</scope>
    <source>
        <strain evidence="1">MT106</strain>
    </source>
</reference>
<evidence type="ECO:0000313" key="2">
    <source>
        <dbReference type="Proteomes" id="UP000789831"/>
    </source>
</evidence>
<dbReference type="EMBL" id="CAJVPL010003208">
    <property type="protein sequence ID" value="CAG8628360.1"/>
    <property type="molecule type" value="Genomic_DNA"/>
</dbReference>
<comment type="caution">
    <text evidence="1">The sequence shown here is derived from an EMBL/GenBank/DDBJ whole genome shotgun (WGS) entry which is preliminary data.</text>
</comment>